<dbReference type="EMBL" id="CACRXK020015780">
    <property type="protein sequence ID" value="CAB4028867.1"/>
    <property type="molecule type" value="Genomic_DNA"/>
</dbReference>
<dbReference type="AlphaFoldDB" id="A0A6S7JDA3"/>
<sequence length="99" mass="10827">MNIFLAHEWSEAAIAKFADLSSSDKELRMTVHEVKDKVLSVSLVDVSSELDIAEEMKKTGLAISTKIFKSTTSSSLVPSSEATSKRPSQRTQDYTCVAS</sequence>
<dbReference type="Gene3D" id="2.40.50.90">
    <property type="match status" value="1"/>
</dbReference>
<protein>
    <submittedName>
        <fullName evidence="2">Uncharacterized protein</fullName>
    </submittedName>
</protein>
<feature type="region of interest" description="Disordered" evidence="1">
    <location>
        <begin position="73"/>
        <end position="99"/>
    </location>
</feature>
<evidence type="ECO:0000313" key="3">
    <source>
        <dbReference type="Proteomes" id="UP001152795"/>
    </source>
</evidence>
<gene>
    <name evidence="2" type="ORF">PACLA_8A028447</name>
</gene>
<name>A0A6S7JDA3_PARCT</name>
<keyword evidence="3" id="KW-1185">Reference proteome</keyword>
<feature type="compositionally biased region" description="Low complexity" evidence="1">
    <location>
        <begin position="73"/>
        <end position="82"/>
    </location>
</feature>
<accession>A0A6S7JDA3</accession>
<reference evidence="2" key="1">
    <citation type="submission" date="2020-04" db="EMBL/GenBank/DDBJ databases">
        <authorList>
            <person name="Alioto T."/>
            <person name="Alioto T."/>
            <person name="Gomez Garrido J."/>
        </authorList>
    </citation>
    <scope>NUCLEOTIDE SEQUENCE</scope>
    <source>
        <strain evidence="2">A484AB</strain>
    </source>
</reference>
<dbReference type="InterPro" id="IPR035437">
    <property type="entry name" value="SNase_OB-fold_sf"/>
</dbReference>
<proteinExistence type="predicted"/>
<dbReference type="Proteomes" id="UP001152795">
    <property type="component" value="Unassembled WGS sequence"/>
</dbReference>
<evidence type="ECO:0000313" key="2">
    <source>
        <dbReference type="EMBL" id="CAB4028867.1"/>
    </source>
</evidence>
<comment type="caution">
    <text evidence="2">The sequence shown here is derived from an EMBL/GenBank/DDBJ whole genome shotgun (WGS) entry which is preliminary data.</text>
</comment>
<organism evidence="2 3">
    <name type="scientific">Paramuricea clavata</name>
    <name type="common">Red gorgonian</name>
    <name type="synonym">Violescent sea-whip</name>
    <dbReference type="NCBI Taxonomy" id="317549"/>
    <lineage>
        <taxon>Eukaryota</taxon>
        <taxon>Metazoa</taxon>
        <taxon>Cnidaria</taxon>
        <taxon>Anthozoa</taxon>
        <taxon>Octocorallia</taxon>
        <taxon>Malacalcyonacea</taxon>
        <taxon>Plexauridae</taxon>
        <taxon>Paramuricea</taxon>
    </lineage>
</organism>
<feature type="compositionally biased region" description="Polar residues" evidence="1">
    <location>
        <begin position="85"/>
        <end position="99"/>
    </location>
</feature>
<evidence type="ECO:0000256" key="1">
    <source>
        <dbReference type="SAM" id="MobiDB-lite"/>
    </source>
</evidence>